<reference evidence="1" key="2">
    <citation type="journal article" date="2022" name="New Phytol.">
        <title>Evolutionary transition to the ectomycorrhizal habit in the genomes of a hyperdiverse lineage of mushroom-forming fungi.</title>
        <authorList>
            <person name="Looney B."/>
            <person name="Miyauchi S."/>
            <person name="Morin E."/>
            <person name="Drula E."/>
            <person name="Courty P.E."/>
            <person name="Kohler A."/>
            <person name="Kuo A."/>
            <person name="LaButti K."/>
            <person name="Pangilinan J."/>
            <person name="Lipzen A."/>
            <person name="Riley R."/>
            <person name="Andreopoulos W."/>
            <person name="He G."/>
            <person name="Johnson J."/>
            <person name="Nolan M."/>
            <person name="Tritt A."/>
            <person name="Barry K.W."/>
            <person name="Grigoriev I.V."/>
            <person name="Nagy L.G."/>
            <person name="Hibbett D."/>
            <person name="Henrissat B."/>
            <person name="Matheny P.B."/>
            <person name="Labbe J."/>
            <person name="Martin F.M."/>
        </authorList>
    </citation>
    <scope>NUCLEOTIDE SEQUENCE</scope>
    <source>
        <strain evidence="1">HHB10654</strain>
    </source>
</reference>
<gene>
    <name evidence="1" type="ORF">BV25DRAFT_595629</name>
</gene>
<reference evidence="1" key="1">
    <citation type="submission" date="2021-03" db="EMBL/GenBank/DDBJ databases">
        <authorList>
            <consortium name="DOE Joint Genome Institute"/>
            <person name="Ahrendt S."/>
            <person name="Looney B.P."/>
            <person name="Miyauchi S."/>
            <person name="Morin E."/>
            <person name="Drula E."/>
            <person name="Courty P.E."/>
            <person name="Chicoki N."/>
            <person name="Fauchery L."/>
            <person name="Kohler A."/>
            <person name="Kuo A."/>
            <person name="Labutti K."/>
            <person name="Pangilinan J."/>
            <person name="Lipzen A."/>
            <person name="Riley R."/>
            <person name="Andreopoulos W."/>
            <person name="He G."/>
            <person name="Johnson J."/>
            <person name="Barry K.W."/>
            <person name="Grigoriev I.V."/>
            <person name="Nagy L."/>
            <person name="Hibbett D."/>
            <person name="Henrissat B."/>
            <person name="Matheny P.B."/>
            <person name="Labbe J."/>
            <person name="Martin F."/>
        </authorList>
    </citation>
    <scope>NUCLEOTIDE SEQUENCE</scope>
    <source>
        <strain evidence="1">HHB10654</strain>
    </source>
</reference>
<accession>A0ACB8T2S3</accession>
<protein>
    <submittedName>
        <fullName evidence="1">P-loop containing nucleoside triphosphate hydrolase protein</fullName>
    </submittedName>
</protein>
<dbReference type="Proteomes" id="UP000814140">
    <property type="component" value="Unassembled WGS sequence"/>
</dbReference>
<sequence>MIRCRVLEGESKRIEHRISRIIRVTFNPPYEGRFETTFDLVFYDERRKRTFCVSRSVAAIAGTVQDHQQFDSEEPYVRPSRGERYKEPKYLFSFVPTWTRRKREGRLPEYKLPAEFAAAVKNPQEYKKSSWTLVKQLLPRTLDAATYTTYFKVLLNLEEGQQQRELLDMAPWEVQVVPDHPRYMITMSDLEADNMLPELIVGDFIFLDDQLEAERWEGRVLRLASYMRSQHSELKIVLAMPDGFNVYHGDNFNLRLKLNRMTLRRMYHALAAPFTNSRRFLFPTVQDILPSPTPLPEHLLGMELFEENIRADYEQLQVVYSILHQPPGSIPFIIYGPPGTGKTATVLETILQLLKQNTERNILVCAPSNATVDHLTILLARGGLSVGDMFRLHAYARELKDCPEEVRPYTLTNDHDVFAEPPLDVLLKFRIVLCTCSTADRLQSLGVKRGHFSHIFIDEAAQAEEPLAMVPIMAMADDDTNVVLAGDPQQLGPVIKSSAASKYGLGQSYLGRLMAIGDTYNLETQKGRTIVKLLRNRRSHGNIIAWSNRYVYGDDLRAHAHPNVARSLLRSVALPKGTFPVVFHGIKGKEQRRRRSPSYFNIDEASMVKRYCLQLMEDNERHIDPADIGVITPYKAQAKKIKALLKEVNLEAITVGSVEQFQGQERRVIIFSTCRSNSETDPLNALGFVANRKRMNVALTRAQAMLVVIGDPDALGRDNLWRTFINYVHGGGGYKGRPPSWNSQDEVPLEGYERIPAGEGNYAEGEEFIDRVRSTILRYWG</sequence>
<evidence type="ECO:0000313" key="2">
    <source>
        <dbReference type="Proteomes" id="UP000814140"/>
    </source>
</evidence>
<keyword evidence="2" id="KW-1185">Reference proteome</keyword>
<name>A0ACB8T2S3_9AGAM</name>
<proteinExistence type="predicted"/>
<organism evidence="1 2">
    <name type="scientific">Artomyces pyxidatus</name>
    <dbReference type="NCBI Taxonomy" id="48021"/>
    <lineage>
        <taxon>Eukaryota</taxon>
        <taxon>Fungi</taxon>
        <taxon>Dikarya</taxon>
        <taxon>Basidiomycota</taxon>
        <taxon>Agaricomycotina</taxon>
        <taxon>Agaricomycetes</taxon>
        <taxon>Russulales</taxon>
        <taxon>Auriscalpiaceae</taxon>
        <taxon>Artomyces</taxon>
    </lineage>
</organism>
<comment type="caution">
    <text evidence="1">The sequence shown here is derived from an EMBL/GenBank/DDBJ whole genome shotgun (WGS) entry which is preliminary data.</text>
</comment>
<keyword evidence="1" id="KW-0378">Hydrolase</keyword>
<evidence type="ECO:0000313" key="1">
    <source>
        <dbReference type="EMBL" id="KAI0062682.1"/>
    </source>
</evidence>
<dbReference type="EMBL" id="MU277206">
    <property type="protein sequence ID" value="KAI0062682.1"/>
    <property type="molecule type" value="Genomic_DNA"/>
</dbReference>